<dbReference type="AlphaFoldDB" id="K0QZ52"/>
<dbReference type="Gene3D" id="3.30.420.10">
    <property type="entry name" value="Ribonuclease H-like superfamily/Ribonuclease H"/>
    <property type="match status" value="1"/>
</dbReference>
<feature type="coiled-coil region" evidence="1">
    <location>
        <begin position="366"/>
        <end position="400"/>
    </location>
</feature>
<dbReference type="GO" id="GO:0003676">
    <property type="term" value="F:nucleic acid binding"/>
    <property type="evidence" value="ECO:0007669"/>
    <property type="project" value="InterPro"/>
</dbReference>
<feature type="non-terminal residue" evidence="4">
    <location>
        <position position="1"/>
    </location>
</feature>
<accession>K0QZ52</accession>
<evidence type="ECO:0000256" key="2">
    <source>
        <dbReference type="SAM" id="SignalP"/>
    </source>
</evidence>
<name>K0QZ52_THAOC</name>
<feature type="signal peptide" evidence="2">
    <location>
        <begin position="1"/>
        <end position="22"/>
    </location>
</feature>
<dbReference type="InterPro" id="IPR036397">
    <property type="entry name" value="RNaseH_sf"/>
</dbReference>
<dbReference type="Proteomes" id="UP000266841">
    <property type="component" value="Unassembled WGS sequence"/>
</dbReference>
<reference evidence="4 5" key="1">
    <citation type="journal article" date="2012" name="Genome Biol.">
        <title>Genome and low-iron response of an oceanic diatom adapted to chronic iron limitation.</title>
        <authorList>
            <person name="Lommer M."/>
            <person name="Specht M."/>
            <person name="Roy A.S."/>
            <person name="Kraemer L."/>
            <person name="Andreson R."/>
            <person name="Gutowska M.A."/>
            <person name="Wolf J."/>
            <person name="Bergner S.V."/>
            <person name="Schilhabel M.B."/>
            <person name="Klostermeier U.C."/>
            <person name="Beiko R.G."/>
            <person name="Rosenstiel P."/>
            <person name="Hippler M."/>
            <person name="Laroche J."/>
        </authorList>
    </citation>
    <scope>NUCLEOTIDE SEQUENCE [LARGE SCALE GENOMIC DNA]</scope>
    <source>
        <strain evidence="4 5">CCMP1005</strain>
    </source>
</reference>
<keyword evidence="2" id="KW-0732">Signal</keyword>
<evidence type="ECO:0000313" key="5">
    <source>
        <dbReference type="Proteomes" id="UP000266841"/>
    </source>
</evidence>
<dbReference type="InterPro" id="IPR012337">
    <property type="entry name" value="RNaseH-like_sf"/>
</dbReference>
<protein>
    <recommendedName>
        <fullName evidence="3">Exonuclease domain-containing protein</fullName>
    </recommendedName>
</protein>
<gene>
    <name evidence="4" type="ORF">THAOC_36704</name>
</gene>
<feature type="domain" description="Exonuclease" evidence="3">
    <location>
        <begin position="98"/>
        <end position="279"/>
    </location>
</feature>
<keyword evidence="5" id="KW-1185">Reference proteome</keyword>
<evidence type="ECO:0000259" key="3">
    <source>
        <dbReference type="SMART" id="SM00479"/>
    </source>
</evidence>
<evidence type="ECO:0000313" key="4">
    <source>
        <dbReference type="EMBL" id="EJK44733.1"/>
    </source>
</evidence>
<feature type="chain" id="PRO_5003835867" description="Exonuclease domain-containing protein" evidence="2">
    <location>
        <begin position="23"/>
        <end position="444"/>
    </location>
</feature>
<sequence length="444" mass="50170">NTINGLKGDLILLSWFWDWLRGCNVPDTNQTNRQQALARKHVLECDTNDRAVFKRTGRDVVIKRRFAETSSSNRIRDARRRIPADNQLRDRLLGGEFHFLVIDTETVSLDDRNAFQIAIVDPADPDRQLNIFLKLSDGTVLDKPRIINGKAVTAEWLNENGLTKDEARLKISKFVEALNKNPGHTVCAVFYNAKFDVEALACTLGSSYVYSQFPYVACIYELVKLPQLWVHLRQPVPVDYSLGMVCKRVGVTNSSPHCALADAVATKNLFLNISSRLRDDLLSLIIISIGDIFDGEASLPLDKKVVIDDYLSFVFRHTDLESGASLRGLRHALYDQWRKDKGCMALDLCTQVDSVQSQVGDDCQEVIALRSQLKSIQEQLEEANVEVAGLRSEVHTLRIRNSTQARVIAKRDSELLHAVGQVDYLRTRAIERKPVHIISPSDWF</sequence>
<proteinExistence type="predicted"/>
<comment type="caution">
    <text evidence="4">The sequence shown here is derived from an EMBL/GenBank/DDBJ whole genome shotgun (WGS) entry which is preliminary data.</text>
</comment>
<dbReference type="SUPFAM" id="SSF53098">
    <property type="entry name" value="Ribonuclease H-like"/>
    <property type="match status" value="1"/>
</dbReference>
<dbReference type="EMBL" id="AGNL01049297">
    <property type="protein sequence ID" value="EJK44733.1"/>
    <property type="molecule type" value="Genomic_DNA"/>
</dbReference>
<evidence type="ECO:0000256" key="1">
    <source>
        <dbReference type="SAM" id="Coils"/>
    </source>
</evidence>
<keyword evidence="1" id="KW-0175">Coiled coil</keyword>
<organism evidence="4 5">
    <name type="scientific">Thalassiosira oceanica</name>
    <name type="common">Marine diatom</name>
    <dbReference type="NCBI Taxonomy" id="159749"/>
    <lineage>
        <taxon>Eukaryota</taxon>
        <taxon>Sar</taxon>
        <taxon>Stramenopiles</taxon>
        <taxon>Ochrophyta</taxon>
        <taxon>Bacillariophyta</taxon>
        <taxon>Coscinodiscophyceae</taxon>
        <taxon>Thalassiosirophycidae</taxon>
        <taxon>Thalassiosirales</taxon>
        <taxon>Thalassiosiraceae</taxon>
        <taxon>Thalassiosira</taxon>
    </lineage>
</organism>
<dbReference type="InterPro" id="IPR013520">
    <property type="entry name" value="Ribonucl_H"/>
</dbReference>
<dbReference type="SMART" id="SM00479">
    <property type="entry name" value="EXOIII"/>
    <property type="match status" value="1"/>
</dbReference>